<dbReference type="AlphaFoldDB" id="A0A165Y5E0"/>
<feature type="non-terminal residue" evidence="1">
    <location>
        <position position="137"/>
    </location>
</feature>
<gene>
    <name evidence="1" type="ORF">FIBSPDRAFT_873833</name>
</gene>
<organism evidence="1">
    <name type="scientific">Athelia psychrophila</name>
    <dbReference type="NCBI Taxonomy" id="1759441"/>
    <lineage>
        <taxon>Eukaryota</taxon>
        <taxon>Fungi</taxon>
        <taxon>Dikarya</taxon>
        <taxon>Basidiomycota</taxon>
        <taxon>Agaricomycotina</taxon>
        <taxon>Agaricomycetes</taxon>
        <taxon>Agaricomycetidae</taxon>
        <taxon>Atheliales</taxon>
        <taxon>Atheliaceae</taxon>
        <taxon>Athelia</taxon>
    </lineage>
</organism>
<name>A0A165Y5E0_9AGAM</name>
<reference evidence="1" key="1">
    <citation type="journal article" date="2016" name="Mol. Biol. Evol.">
        <title>Comparative Genomics of Early-Diverging Mushroom-Forming Fungi Provides Insights into the Origins of Lignocellulose Decay Capabilities.</title>
        <authorList>
            <person name="Nagy L.G."/>
            <person name="Riley R."/>
            <person name="Tritt A."/>
            <person name="Adam C."/>
            <person name="Daum C."/>
            <person name="Floudas D."/>
            <person name="Sun H."/>
            <person name="Yadav J.S."/>
            <person name="Pangilinan J."/>
            <person name="Larsson K.H."/>
            <person name="Matsuura K."/>
            <person name="Barry K."/>
            <person name="Labutti K."/>
            <person name="Kuo R."/>
            <person name="Ohm R.A."/>
            <person name="Bhattacharya S.S."/>
            <person name="Shirouzu T."/>
            <person name="Yoshinaga Y."/>
            <person name="Martin F.M."/>
            <person name="Grigoriev I.V."/>
            <person name="Hibbett D.S."/>
        </authorList>
    </citation>
    <scope>NUCLEOTIDE SEQUENCE [LARGE SCALE GENOMIC DNA]</scope>
    <source>
        <strain evidence="1">CBS 109695</strain>
    </source>
</reference>
<dbReference type="OrthoDB" id="3364132at2759"/>
<proteinExistence type="predicted"/>
<dbReference type="EMBL" id="KV417705">
    <property type="protein sequence ID" value="KZP09225.1"/>
    <property type="molecule type" value="Genomic_DNA"/>
</dbReference>
<sequence length="137" mass="15280">MSSLELQGFRASIASDGEKLALHAIEKSEDGSAVTCWIASEEGRCSTKRGLRSNESPNLIDDRRVDGTPLDGLGDIKLEIWRTVIKVVGKGPRLLPCPEALRVRMLDRFDEPRGEITETTKLDEHPIASFTFKYRPI</sequence>
<evidence type="ECO:0000313" key="1">
    <source>
        <dbReference type="EMBL" id="KZP09225.1"/>
    </source>
</evidence>
<accession>A0A165Y5E0</accession>
<protein>
    <submittedName>
        <fullName evidence="1">Uncharacterized protein</fullName>
    </submittedName>
</protein>